<accession>A0A024UFL2</accession>
<dbReference type="AlphaFoldDB" id="A0A024UFL2"/>
<dbReference type="OrthoDB" id="64107at2759"/>
<name>A0A024UFL2_9STRA</name>
<protein>
    <submittedName>
        <fullName evidence="1">Uncharacterized protein</fullName>
    </submittedName>
</protein>
<proteinExistence type="predicted"/>
<sequence>MLAVTSVAQSAVTHPAWSEIQGTLMEQMHAFVSPYKANPSALQILLALCGDAFAQAYFPAERAHRYLLVEPFMSQDTRRELEQQLLSDLLTFLAPHMVNVIQSNAMQRLKEGMTESYARHAAAQPCTTNVDLAAQIAILHLHGHFCTLPLSTPVLPPTASFLTVVAKMPTVSPLDADKTLRSQALADEVNLFRMCHGRSLPMQLRQLLWFRRLYVPDKCTDLRWRLQANQAIMSLTQPWSSSIASLLFRLVRDSLADMPTAAVYAPDQSRLCDTLNLWYVMTKLQSSHFLHLAMPLVHLFPSFDSKDIEIVSCLHVFLNTYHRCAISRSELNAATQRVGFISSMGHPHNVPWFRRSGWKSDGGTQRCSRSLMRYTPTQSWTVPKSPRTFLTHGSRVHLSVSCPTTASTSSGTNACCQVKGGGRASSTFASMCVASSHHNSTMQRRWRDSKQS</sequence>
<dbReference type="RefSeq" id="XP_008866412.1">
    <property type="nucleotide sequence ID" value="XM_008868190.1"/>
</dbReference>
<evidence type="ECO:0000313" key="1">
    <source>
        <dbReference type="EMBL" id="ETW04975.1"/>
    </source>
</evidence>
<dbReference type="VEuPathDB" id="FungiDB:H310_04050"/>
<gene>
    <name evidence="1" type="ORF">H310_04050</name>
</gene>
<dbReference type="EMBL" id="KI913957">
    <property type="protein sequence ID" value="ETW04975.1"/>
    <property type="molecule type" value="Genomic_DNA"/>
</dbReference>
<organism evidence="1">
    <name type="scientific">Aphanomyces invadans</name>
    <dbReference type="NCBI Taxonomy" id="157072"/>
    <lineage>
        <taxon>Eukaryota</taxon>
        <taxon>Sar</taxon>
        <taxon>Stramenopiles</taxon>
        <taxon>Oomycota</taxon>
        <taxon>Saprolegniomycetes</taxon>
        <taxon>Saprolegniales</taxon>
        <taxon>Verrucalvaceae</taxon>
        <taxon>Aphanomyces</taxon>
    </lineage>
</organism>
<reference evidence="1" key="1">
    <citation type="submission" date="2013-12" db="EMBL/GenBank/DDBJ databases">
        <title>The Genome Sequence of Aphanomyces invadans NJM9701.</title>
        <authorList>
            <consortium name="The Broad Institute Genomics Platform"/>
            <person name="Russ C."/>
            <person name="Tyler B."/>
            <person name="van West P."/>
            <person name="Dieguez-Uribeondo J."/>
            <person name="Young S.K."/>
            <person name="Zeng Q."/>
            <person name="Gargeya S."/>
            <person name="Fitzgerald M."/>
            <person name="Abouelleil A."/>
            <person name="Alvarado L."/>
            <person name="Chapman S.B."/>
            <person name="Gainer-Dewar J."/>
            <person name="Goldberg J."/>
            <person name="Griggs A."/>
            <person name="Gujja S."/>
            <person name="Hansen M."/>
            <person name="Howarth C."/>
            <person name="Imamovic A."/>
            <person name="Ireland A."/>
            <person name="Larimer J."/>
            <person name="McCowan C."/>
            <person name="Murphy C."/>
            <person name="Pearson M."/>
            <person name="Poon T.W."/>
            <person name="Priest M."/>
            <person name="Roberts A."/>
            <person name="Saif S."/>
            <person name="Shea T."/>
            <person name="Sykes S."/>
            <person name="Wortman J."/>
            <person name="Nusbaum C."/>
            <person name="Birren B."/>
        </authorList>
    </citation>
    <scope>NUCLEOTIDE SEQUENCE [LARGE SCALE GENOMIC DNA]</scope>
    <source>
        <strain evidence="1">NJM9701</strain>
    </source>
</reference>
<dbReference type="GeneID" id="20081100"/>